<dbReference type="GO" id="GO:0005615">
    <property type="term" value="C:extracellular space"/>
    <property type="evidence" value="ECO:0007669"/>
    <property type="project" value="TreeGrafter"/>
</dbReference>
<dbReference type="SUPFAM" id="SSF69000">
    <property type="entry name" value="FAD-dependent thiol oxidase"/>
    <property type="match status" value="1"/>
</dbReference>
<accession>A0A225WLP3</accession>
<dbReference type="Pfam" id="PF04777">
    <property type="entry name" value="Evr1_Alr"/>
    <property type="match status" value="1"/>
</dbReference>
<organism evidence="12 13">
    <name type="scientific">Phytophthora megakarya</name>
    <dbReference type="NCBI Taxonomy" id="4795"/>
    <lineage>
        <taxon>Eukaryota</taxon>
        <taxon>Sar</taxon>
        <taxon>Stramenopiles</taxon>
        <taxon>Oomycota</taxon>
        <taxon>Peronosporomycetes</taxon>
        <taxon>Peronosporales</taxon>
        <taxon>Peronosporaceae</taxon>
        <taxon>Phytophthora</taxon>
    </lineage>
</organism>
<dbReference type="GO" id="GO:0016971">
    <property type="term" value="F:flavin-dependent sulfhydryl oxidase activity"/>
    <property type="evidence" value="ECO:0007669"/>
    <property type="project" value="InterPro"/>
</dbReference>
<feature type="domain" description="Thioredoxin" evidence="11">
    <location>
        <begin position="27"/>
        <end position="150"/>
    </location>
</feature>
<evidence type="ECO:0000256" key="2">
    <source>
        <dbReference type="ARBA" id="ARBA00022630"/>
    </source>
</evidence>
<keyword evidence="5 8" id="KW-0560">Oxidoreductase</keyword>
<keyword evidence="8" id="KW-0472">Membrane</keyword>
<evidence type="ECO:0000256" key="7">
    <source>
        <dbReference type="ARBA" id="ARBA00023180"/>
    </source>
</evidence>
<keyword evidence="7" id="KW-0325">Glycoprotein</keyword>
<reference evidence="13" key="1">
    <citation type="submission" date="2017-03" db="EMBL/GenBank/DDBJ databases">
        <title>Phytopthora megakarya and P. palmivora, two closely related causual agents of cacao black pod achieved similar genome size and gene model numbers by different mechanisms.</title>
        <authorList>
            <person name="Ali S."/>
            <person name="Shao J."/>
            <person name="Larry D.J."/>
            <person name="Kronmiller B."/>
            <person name="Shen D."/>
            <person name="Strem M.D."/>
            <person name="Melnick R.L."/>
            <person name="Guiltinan M.J."/>
            <person name="Tyler B.M."/>
            <person name="Meinhardt L.W."/>
            <person name="Bailey B.A."/>
        </authorList>
    </citation>
    <scope>NUCLEOTIDE SEQUENCE [LARGE SCALE GENOMIC DNA]</scope>
    <source>
        <strain evidence="13">zdho120</strain>
    </source>
</reference>
<keyword evidence="2 8" id="KW-0285">Flavoprotein</keyword>
<dbReference type="Proteomes" id="UP000198211">
    <property type="component" value="Unassembled WGS sequence"/>
</dbReference>
<evidence type="ECO:0000256" key="1">
    <source>
        <dbReference type="ARBA" id="ARBA00001974"/>
    </source>
</evidence>
<name>A0A225WLP3_9STRA</name>
<evidence type="ECO:0000256" key="5">
    <source>
        <dbReference type="ARBA" id="ARBA00023002"/>
    </source>
</evidence>
<keyword evidence="8" id="KW-1133">Transmembrane helix</keyword>
<keyword evidence="4 8" id="KW-0274">FAD</keyword>
<dbReference type="Gene3D" id="1.20.120.310">
    <property type="entry name" value="ERV/ALR sulfhydryl oxidase domain"/>
    <property type="match status" value="1"/>
</dbReference>
<dbReference type="PROSITE" id="PS51352">
    <property type="entry name" value="THIOREDOXIN_2"/>
    <property type="match status" value="1"/>
</dbReference>
<evidence type="ECO:0000256" key="9">
    <source>
        <dbReference type="SAM" id="SignalP"/>
    </source>
</evidence>
<evidence type="ECO:0000259" key="10">
    <source>
        <dbReference type="PROSITE" id="PS51324"/>
    </source>
</evidence>
<protein>
    <recommendedName>
        <fullName evidence="8">Sulfhydryl oxidase</fullName>
        <ecNumber evidence="8">1.8.3.2</ecNumber>
    </recommendedName>
</protein>
<dbReference type="InterPro" id="IPR039798">
    <property type="entry name" value="Sulfhydryl_oxidase"/>
</dbReference>
<dbReference type="OrthoDB" id="59470at2759"/>
<dbReference type="EC" id="1.8.3.2" evidence="8"/>
<keyword evidence="13" id="KW-1185">Reference proteome</keyword>
<dbReference type="EMBL" id="NBNE01000668">
    <property type="protein sequence ID" value="OWZ17937.1"/>
    <property type="molecule type" value="Genomic_DNA"/>
</dbReference>
<evidence type="ECO:0000256" key="4">
    <source>
        <dbReference type="ARBA" id="ARBA00022827"/>
    </source>
</evidence>
<evidence type="ECO:0000313" key="13">
    <source>
        <dbReference type="Proteomes" id="UP000198211"/>
    </source>
</evidence>
<keyword evidence="3 9" id="KW-0732">Signal</keyword>
<dbReference type="InterPro" id="IPR036774">
    <property type="entry name" value="ERV/ALR_sulphydryl_oxid_sf"/>
</dbReference>
<dbReference type="InterPro" id="IPR013766">
    <property type="entry name" value="Thioredoxin_domain"/>
</dbReference>
<dbReference type="Pfam" id="PF00085">
    <property type="entry name" value="Thioredoxin"/>
    <property type="match status" value="1"/>
</dbReference>
<dbReference type="InterPro" id="IPR017937">
    <property type="entry name" value="Thioredoxin_CS"/>
</dbReference>
<evidence type="ECO:0000313" key="12">
    <source>
        <dbReference type="EMBL" id="OWZ17937.1"/>
    </source>
</evidence>
<evidence type="ECO:0000256" key="8">
    <source>
        <dbReference type="RuleBase" id="RU371123"/>
    </source>
</evidence>
<comment type="catalytic activity">
    <reaction evidence="8">
        <text>2 R'C(R)SH + O2 = R'C(R)S-S(R)CR' + H2O2</text>
        <dbReference type="Rhea" id="RHEA:17357"/>
        <dbReference type="ChEBI" id="CHEBI:15379"/>
        <dbReference type="ChEBI" id="CHEBI:16240"/>
        <dbReference type="ChEBI" id="CHEBI:16520"/>
        <dbReference type="ChEBI" id="CHEBI:17412"/>
        <dbReference type="EC" id="1.8.3.2"/>
    </reaction>
</comment>
<dbReference type="PROSITE" id="PS51324">
    <property type="entry name" value="ERV_ALR"/>
    <property type="match status" value="1"/>
</dbReference>
<dbReference type="GO" id="GO:0000139">
    <property type="term" value="C:Golgi membrane"/>
    <property type="evidence" value="ECO:0007669"/>
    <property type="project" value="TreeGrafter"/>
</dbReference>
<dbReference type="GO" id="GO:0003756">
    <property type="term" value="F:protein disulfide isomerase activity"/>
    <property type="evidence" value="ECO:0007669"/>
    <property type="project" value="TreeGrafter"/>
</dbReference>
<dbReference type="PANTHER" id="PTHR22897:SF8">
    <property type="entry name" value="SULFHYDRYL OXIDASE"/>
    <property type="match status" value="1"/>
</dbReference>
<feature type="domain" description="ERV/ALR sulfhydryl oxidase" evidence="10">
    <location>
        <begin position="293"/>
        <end position="398"/>
    </location>
</feature>
<dbReference type="Gene3D" id="3.40.30.10">
    <property type="entry name" value="Glutaredoxin"/>
    <property type="match status" value="1"/>
</dbReference>
<evidence type="ECO:0000256" key="3">
    <source>
        <dbReference type="ARBA" id="ARBA00022729"/>
    </source>
</evidence>
<dbReference type="PANTHER" id="PTHR22897">
    <property type="entry name" value="QUIESCIN Q6-RELATED SULFHYDRYL OXIDASE"/>
    <property type="match status" value="1"/>
</dbReference>
<evidence type="ECO:0000259" key="11">
    <source>
        <dbReference type="PROSITE" id="PS51352"/>
    </source>
</evidence>
<dbReference type="SUPFAM" id="SSF52833">
    <property type="entry name" value="Thioredoxin-like"/>
    <property type="match status" value="1"/>
</dbReference>
<comment type="caution">
    <text evidence="12">The sequence shown here is derived from an EMBL/GenBank/DDBJ whole genome shotgun (WGS) entry which is preliminary data.</text>
</comment>
<proteinExistence type="predicted"/>
<dbReference type="AlphaFoldDB" id="A0A225WLP3"/>
<dbReference type="GO" id="GO:0006457">
    <property type="term" value="P:protein folding"/>
    <property type="evidence" value="ECO:0007669"/>
    <property type="project" value="TreeGrafter"/>
</dbReference>
<feature type="transmembrane region" description="Helical" evidence="8">
    <location>
        <begin position="443"/>
        <end position="466"/>
    </location>
</feature>
<comment type="cofactor">
    <cofactor evidence="1 8">
        <name>FAD</name>
        <dbReference type="ChEBI" id="CHEBI:57692"/>
    </cofactor>
</comment>
<keyword evidence="8" id="KW-0812">Transmembrane</keyword>
<feature type="chain" id="PRO_5012533546" description="Sulfhydryl oxidase" evidence="9">
    <location>
        <begin position="23"/>
        <end position="486"/>
    </location>
</feature>
<dbReference type="InterPro" id="IPR017905">
    <property type="entry name" value="ERV/ALR_sulphydryl_oxidase"/>
</dbReference>
<dbReference type="CDD" id="cd02961">
    <property type="entry name" value="PDI_a_family"/>
    <property type="match status" value="1"/>
</dbReference>
<dbReference type="InterPro" id="IPR036249">
    <property type="entry name" value="Thioredoxin-like_sf"/>
</dbReference>
<gene>
    <name evidence="12" type="ORF">PHMEG_0008058</name>
</gene>
<keyword evidence="6" id="KW-1015">Disulfide bond</keyword>
<sequence length="486" mass="55473">MRGLLLSSVALFTSGWLSSVSAFRPRPDGGELFETTKVVRSLDTDTFNAMLNDTKTVWLVDFYSPWCPHCRQFAPQWEEVGKVYADVDAIQLGAVDCTRQNEICDQEGVHNYPGVKMYHVPSTATEAIDMPHAGHIYARHVAKWIEETLRENDMQSGIDIDKVYTRNPLHSDLKKKEFKFGDPVEPLHDDRSEDIQLKRLKDAGATALLTFEDGFFMGMTVLEDERYEAAVTWVKTLVATFPMKENRAVLAVLLEKMKQQEKWKLSEWKEMLATWQMTANAMSFPVNLFASDEKLALCTTYTCGLWTLFHSLTVNVSQLKPSEVMSAIRLVVKHFFGCEECKRHFLKANPESVVTKLALRDEDGPEAVVLWIWTMHNTVNKVLSKPMWPTKLSCPFCYSPGDLPLSLDPKQLNEDDIFEYVRDVYKIETNLKFAQHFASSTTWFSMGGFTSMATIAILVAIFVMVFQQHKHRLVGMKALKTRDHIA</sequence>
<evidence type="ECO:0000256" key="6">
    <source>
        <dbReference type="ARBA" id="ARBA00023157"/>
    </source>
</evidence>
<dbReference type="PROSITE" id="PS00194">
    <property type="entry name" value="THIOREDOXIN_1"/>
    <property type="match status" value="1"/>
</dbReference>
<feature type="signal peptide" evidence="9">
    <location>
        <begin position="1"/>
        <end position="22"/>
    </location>
</feature>